<protein>
    <recommendedName>
        <fullName evidence="4">Lipoprotein</fullName>
    </recommendedName>
</protein>
<dbReference type="Proteomes" id="UP001138661">
    <property type="component" value="Unassembled WGS sequence"/>
</dbReference>
<evidence type="ECO:0000313" key="2">
    <source>
        <dbReference type="EMBL" id="MBW4710248.1"/>
    </source>
</evidence>
<feature type="compositionally biased region" description="Acidic residues" evidence="1">
    <location>
        <begin position="127"/>
        <end position="136"/>
    </location>
</feature>
<evidence type="ECO:0000313" key="3">
    <source>
        <dbReference type="Proteomes" id="UP001138661"/>
    </source>
</evidence>
<feature type="region of interest" description="Disordered" evidence="1">
    <location>
        <begin position="376"/>
        <end position="453"/>
    </location>
</feature>
<dbReference type="RefSeq" id="WP_219506575.1">
    <property type="nucleotide sequence ID" value="NZ_JAHXDN010000007.1"/>
</dbReference>
<feature type="region of interest" description="Disordered" evidence="1">
    <location>
        <begin position="476"/>
        <end position="554"/>
    </location>
</feature>
<feature type="compositionally biased region" description="Acidic residues" evidence="1">
    <location>
        <begin position="477"/>
        <end position="497"/>
    </location>
</feature>
<feature type="compositionally biased region" description="Acidic residues" evidence="1">
    <location>
        <begin position="181"/>
        <end position="204"/>
    </location>
</feature>
<evidence type="ECO:0000256" key="1">
    <source>
        <dbReference type="SAM" id="MobiDB-lite"/>
    </source>
</evidence>
<gene>
    <name evidence="2" type="ORF">KX928_20870</name>
</gene>
<feature type="region of interest" description="Disordered" evidence="1">
    <location>
        <begin position="572"/>
        <end position="635"/>
    </location>
</feature>
<feature type="compositionally biased region" description="Basic and acidic residues" evidence="1">
    <location>
        <begin position="622"/>
        <end position="632"/>
    </location>
</feature>
<feature type="compositionally biased region" description="Low complexity" evidence="1">
    <location>
        <begin position="138"/>
        <end position="152"/>
    </location>
</feature>
<dbReference type="AlphaFoldDB" id="A0A9X1K455"/>
<feature type="compositionally biased region" description="Acidic residues" evidence="1">
    <location>
        <begin position="403"/>
        <end position="433"/>
    </location>
</feature>
<feature type="region of interest" description="Disordered" evidence="1">
    <location>
        <begin position="118"/>
        <end position="221"/>
    </location>
</feature>
<dbReference type="EMBL" id="JAHXDN010000007">
    <property type="protein sequence ID" value="MBW4710248.1"/>
    <property type="molecule type" value="Genomic_DNA"/>
</dbReference>
<accession>A0A9X1K455</accession>
<comment type="caution">
    <text evidence="2">The sequence shown here is derived from an EMBL/GenBank/DDBJ whole genome shotgun (WGS) entry which is preliminary data.</text>
</comment>
<feature type="compositionally biased region" description="Basic and acidic residues" evidence="1">
    <location>
        <begin position="572"/>
        <end position="596"/>
    </location>
</feature>
<keyword evidence="3" id="KW-1185">Reference proteome</keyword>
<feature type="compositionally biased region" description="Acidic residues" evidence="1">
    <location>
        <begin position="308"/>
        <end position="325"/>
    </location>
</feature>
<proteinExistence type="predicted"/>
<dbReference type="PROSITE" id="PS51257">
    <property type="entry name" value="PROKAR_LIPOPROTEIN"/>
    <property type="match status" value="1"/>
</dbReference>
<organism evidence="2 3">
    <name type="scientific">Roseobacter insulae</name>
    <dbReference type="NCBI Taxonomy" id="2859783"/>
    <lineage>
        <taxon>Bacteria</taxon>
        <taxon>Pseudomonadati</taxon>
        <taxon>Pseudomonadota</taxon>
        <taxon>Alphaproteobacteria</taxon>
        <taxon>Rhodobacterales</taxon>
        <taxon>Roseobacteraceae</taxon>
        <taxon>Roseobacter</taxon>
    </lineage>
</organism>
<feature type="compositionally biased region" description="Acidic residues" evidence="1">
    <location>
        <begin position="153"/>
        <end position="173"/>
    </location>
</feature>
<evidence type="ECO:0008006" key="4">
    <source>
        <dbReference type="Google" id="ProtNLM"/>
    </source>
</evidence>
<feature type="compositionally biased region" description="Acidic residues" evidence="1">
    <location>
        <begin position="376"/>
        <end position="387"/>
    </location>
</feature>
<sequence>MMNNNKILTVSYGTFSCTLEGFEDSFDTMKAIAEYFRDLAADDRYFGAEPPQPDAEMLARIAEREVARRVEAREHDGRIMLKAHDEAVQPETPAVAAAAPLAVPAAAAVPDEEIVAPSETTAREVVAEEPDPEEMSDAATEVETPEAAAPEIAVDDAVEDENEEPVVVAEEETAAAPQVTPEEDTDATEEVMGEDAVTVEDADQDPQSLVAEGHEEGAEDETTLQDVFEEELQDQDAALSAEAFFADSPSYEDVQTETEAEGDVVEEMESFDMPADFAEPVDAPKVAAESIAAKLQRIRDVVSKQDDDALSDDYDEDAAELEAEPAVDFLDMPFDVATRQKDEPAEETSLADATLSDAAQEIGDALDADDQIAAEAEAEVEEEEDDLSSILSRIEAGTHDAEDAHDEDLLAADDDDAAEDVAENLFGDDDADTDPVPARESIDALSGDADVAEDPAPVYGRVLKVNRADLEAALDSGDLEEFDDENDDAALSAEEEADLQRELNAVTSDDVDDTDAKDTALDGLPAIDDGNDKDLSRLMAEADQQMEEPEGATRRSAFAHLRAAVAARFADKSMAREENEEETTKDYRSDLAEVVRPRRPVASGNRTERPADARPAPLKLVAEQRIDADSLRDNGPVMPRRVAATLDEDLDLGEDTGFAAFAEEMGATKLPDLLEAAAAYLSFVEGQEQFSRPQLMTRVRQAECGEFSREDGLRSFGQLLRSGKIEKIKGGRFTASEAIGFKPDERAAG</sequence>
<name>A0A9X1K455_9RHOB</name>
<reference evidence="2" key="1">
    <citation type="submission" date="2021-07" db="EMBL/GenBank/DDBJ databases">
        <title>Roseobacter insulae sp. nov., isolated from a tidal flat.</title>
        <authorList>
            <person name="Park S."/>
            <person name="Yoon J.-H."/>
        </authorList>
    </citation>
    <scope>NUCLEOTIDE SEQUENCE</scope>
    <source>
        <strain evidence="2">YSTF-M11</strain>
    </source>
</reference>
<feature type="region of interest" description="Disordered" evidence="1">
    <location>
        <begin position="303"/>
        <end position="327"/>
    </location>
</feature>